<dbReference type="SUPFAM" id="SSF57667">
    <property type="entry name" value="beta-beta-alpha zinc fingers"/>
    <property type="match status" value="1"/>
</dbReference>
<sequence>MKLFGFPLKGSGSISISEDTPCVDDGGGKKFKCRYCRRQFANSQALGGHQNAHRRERAKLAQFKYLLRLQQHDQYHHHRFNQASNASPSVSDASATTSAAALFQFHSAAAAGSSHLGTLLLQVPAGGNDVDLNLRLACSSENLKN</sequence>
<dbReference type="PANTHER" id="PTHR46353">
    <property type="entry name" value="ZINC FINGER PROTEIN 5"/>
    <property type="match status" value="1"/>
</dbReference>
<dbReference type="GO" id="GO:0008270">
    <property type="term" value="F:zinc ion binding"/>
    <property type="evidence" value="ECO:0007669"/>
    <property type="project" value="UniProtKB-KW"/>
</dbReference>
<evidence type="ECO:0000256" key="1">
    <source>
        <dbReference type="PROSITE-ProRule" id="PRU00042"/>
    </source>
</evidence>
<dbReference type="PROSITE" id="PS50157">
    <property type="entry name" value="ZINC_FINGER_C2H2_2"/>
    <property type="match status" value="1"/>
</dbReference>
<dbReference type="GO" id="GO:0010090">
    <property type="term" value="P:trichome morphogenesis"/>
    <property type="evidence" value="ECO:0007669"/>
    <property type="project" value="InterPro"/>
</dbReference>
<dbReference type="GO" id="GO:0009740">
    <property type="term" value="P:gibberellic acid mediated signaling pathway"/>
    <property type="evidence" value="ECO:0007669"/>
    <property type="project" value="TreeGrafter"/>
</dbReference>
<dbReference type="GO" id="GO:0005634">
    <property type="term" value="C:nucleus"/>
    <property type="evidence" value="ECO:0007669"/>
    <property type="project" value="TreeGrafter"/>
</dbReference>
<dbReference type="InterPro" id="IPR036236">
    <property type="entry name" value="Znf_C2H2_sf"/>
</dbReference>
<reference evidence="3 4" key="1">
    <citation type="submission" date="2018-09" db="EMBL/GenBank/DDBJ databases">
        <title>A high-quality reference genome of wild soybean provides a powerful tool to mine soybean genomes.</title>
        <authorList>
            <person name="Xie M."/>
            <person name="Chung C.Y.L."/>
            <person name="Li M.-W."/>
            <person name="Wong F.-L."/>
            <person name="Chan T.-F."/>
            <person name="Lam H.-M."/>
        </authorList>
    </citation>
    <scope>NUCLEOTIDE SEQUENCE [LARGE SCALE GENOMIC DNA]</scope>
    <source>
        <strain evidence="4">cv. W05</strain>
        <tissue evidence="3">Hypocotyl of etiolated seedlings</tissue>
    </source>
</reference>
<dbReference type="GO" id="GO:0009736">
    <property type="term" value="P:cytokinin-activated signaling pathway"/>
    <property type="evidence" value="ECO:0007669"/>
    <property type="project" value="TreeGrafter"/>
</dbReference>
<dbReference type="GO" id="GO:0000976">
    <property type="term" value="F:transcription cis-regulatory region binding"/>
    <property type="evidence" value="ECO:0007669"/>
    <property type="project" value="TreeGrafter"/>
</dbReference>
<gene>
    <name evidence="3" type="ORF">D0Y65_018854</name>
</gene>
<keyword evidence="1" id="KW-0862">Zinc</keyword>
<dbReference type="Gramene" id="XM_028386552.1">
    <property type="protein sequence ID" value="XP_028242353.1"/>
    <property type="gene ID" value="LOC114420737"/>
</dbReference>
<keyword evidence="1" id="KW-0479">Metal-binding</keyword>
<accession>A0A445K131</accession>
<organism evidence="3 4">
    <name type="scientific">Glycine soja</name>
    <name type="common">Wild soybean</name>
    <dbReference type="NCBI Taxonomy" id="3848"/>
    <lineage>
        <taxon>Eukaryota</taxon>
        <taxon>Viridiplantae</taxon>
        <taxon>Streptophyta</taxon>
        <taxon>Embryophyta</taxon>
        <taxon>Tracheophyta</taxon>
        <taxon>Spermatophyta</taxon>
        <taxon>Magnoliopsida</taxon>
        <taxon>eudicotyledons</taxon>
        <taxon>Gunneridae</taxon>
        <taxon>Pentapetalae</taxon>
        <taxon>rosids</taxon>
        <taxon>fabids</taxon>
        <taxon>Fabales</taxon>
        <taxon>Fabaceae</taxon>
        <taxon>Papilionoideae</taxon>
        <taxon>50 kb inversion clade</taxon>
        <taxon>NPAAA clade</taxon>
        <taxon>indigoferoid/millettioid clade</taxon>
        <taxon>Phaseoleae</taxon>
        <taxon>Glycine</taxon>
        <taxon>Glycine subgen. Soja</taxon>
    </lineage>
</organism>
<dbReference type="PANTHER" id="PTHR46353:SF23">
    <property type="entry name" value="C2H2 ZINC FINGER-CONTAINING PROTEIN-RELATED"/>
    <property type="match status" value="1"/>
</dbReference>
<dbReference type="AlphaFoldDB" id="A0A445K131"/>
<dbReference type="PROSITE" id="PS00028">
    <property type="entry name" value="ZINC_FINGER_C2H2_1"/>
    <property type="match status" value="1"/>
</dbReference>
<keyword evidence="4" id="KW-1185">Reference proteome</keyword>
<keyword evidence="1" id="KW-0863">Zinc-finger</keyword>
<dbReference type="Proteomes" id="UP000289340">
    <property type="component" value="Chromosome 7"/>
</dbReference>
<proteinExistence type="predicted"/>
<dbReference type="GO" id="GO:0003700">
    <property type="term" value="F:DNA-binding transcription factor activity"/>
    <property type="evidence" value="ECO:0007669"/>
    <property type="project" value="TreeGrafter"/>
</dbReference>
<evidence type="ECO:0000313" key="3">
    <source>
        <dbReference type="EMBL" id="RZC04445.1"/>
    </source>
</evidence>
<dbReference type="InterPro" id="IPR013087">
    <property type="entry name" value="Znf_C2H2_type"/>
</dbReference>
<evidence type="ECO:0000313" key="4">
    <source>
        <dbReference type="Proteomes" id="UP000289340"/>
    </source>
</evidence>
<evidence type="ECO:0000259" key="2">
    <source>
        <dbReference type="PROSITE" id="PS50157"/>
    </source>
</evidence>
<name>A0A445K131_GLYSO</name>
<comment type="caution">
    <text evidence="3">The sequence shown here is derived from an EMBL/GenBank/DDBJ whole genome shotgun (WGS) entry which is preliminary data.</text>
</comment>
<feature type="domain" description="C2H2-type" evidence="2">
    <location>
        <begin position="31"/>
        <end position="58"/>
    </location>
</feature>
<protein>
    <submittedName>
        <fullName evidence="3">Zinc finger protein 6</fullName>
    </submittedName>
</protein>
<dbReference type="InterPro" id="IPR044299">
    <property type="entry name" value="GIS3/ZFP5/ZFP6"/>
</dbReference>
<dbReference type="EMBL" id="QZWG01000007">
    <property type="protein sequence ID" value="RZC04445.1"/>
    <property type="molecule type" value="Genomic_DNA"/>
</dbReference>